<dbReference type="AlphaFoldDB" id="A0A224X880"/>
<organism evidence="2 3">
    <name type="scientific">Pseudolactococcus reticulitermitis</name>
    <dbReference type="NCBI Taxonomy" id="2025039"/>
    <lineage>
        <taxon>Bacteria</taxon>
        <taxon>Bacillati</taxon>
        <taxon>Bacillota</taxon>
        <taxon>Bacilli</taxon>
        <taxon>Lactobacillales</taxon>
        <taxon>Streptococcaceae</taxon>
        <taxon>Pseudolactococcus</taxon>
    </lineage>
</organism>
<evidence type="ECO:0000313" key="3">
    <source>
        <dbReference type="Proteomes" id="UP000218689"/>
    </source>
</evidence>
<dbReference type="PANTHER" id="PTHR34135">
    <property type="entry name" value="LYSOZYME"/>
    <property type="match status" value="1"/>
</dbReference>
<dbReference type="GO" id="GO:0016052">
    <property type="term" value="P:carbohydrate catabolic process"/>
    <property type="evidence" value="ECO:0007669"/>
    <property type="project" value="TreeGrafter"/>
</dbReference>
<dbReference type="InterPro" id="IPR002053">
    <property type="entry name" value="Glyco_hydro_25"/>
</dbReference>
<gene>
    <name evidence="2" type="ORF">RsY01_33</name>
</gene>
<dbReference type="PROSITE" id="PS51904">
    <property type="entry name" value="GLYCOSYL_HYDROL_F25_2"/>
    <property type="match status" value="1"/>
</dbReference>
<dbReference type="GO" id="GO:0009253">
    <property type="term" value="P:peptidoglycan catabolic process"/>
    <property type="evidence" value="ECO:0007669"/>
    <property type="project" value="InterPro"/>
</dbReference>
<sequence>MMRKHLKPPGFLLAIILSLALATFFVKLNITKNDTAKDDTTKNDTVTKVSLDHGINLNKPIIDISGWQLPSEMDYDTLSQQINGVIVRVQHGISMKKKNNAADQNGKDKAMDTHIQEFQKRNVPVAVYAFVNGTSNAEMRQEAKKFYERAEKYKPTYWWLDVEEVTMKQNFNQGIEAFRDELAKLGAKNIGIYTQDWFVTANQLDVTPFSSVWLAHYGGNTGYWDASPNTTIPYDLHQYTDKGRLNGFNGSLDFNRVANIEDYNKLFNHGQLVK</sequence>
<dbReference type="OrthoDB" id="9802228at2"/>
<protein>
    <recommendedName>
        <fullName evidence="4">Glycosyl hydrolase family 25</fullName>
    </recommendedName>
</protein>
<dbReference type="InterPro" id="IPR017853">
    <property type="entry name" value="GH"/>
</dbReference>
<dbReference type="EMBL" id="BEDT01000001">
    <property type="protein sequence ID" value="GAX46454.1"/>
    <property type="molecule type" value="Genomic_DNA"/>
</dbReference>
<evidence type="ECO:0000256" key="1">
    <source>
        <dbReference type="ARBA" id="ARBA00010646"/>
    </source>
</evidence>
<proteinExistence type="inferred from homology"/>
<evidence type="ECO:0000313" key="2">
    <source>
        <dbReference type="EMBL" id="GAX46454.1"/>
    </source>
</evidence>
<dbReference type="PANTHER" id="PTHR34135:SF1">
    <property type="entry name" value="GLYCOSYL HYDROLASE FAMILY 25"/>
    <property type="match status" value="1"/>
</dbReference>
<name>A0A224X880_9LACT</name>
<dbReference type="SUPFAM" id="SSF51445">
    <property type="entry name" value="(Trans)glycosidases"/>
    <property type="match status" value="1"/>
</dbReference>
<comment type="similarity">
    <text evidence="1">Belongs to the glycosyl hydrolase 25 family.</text>
</comment>
<accession>A0A224X880</accession>
<dbReference type="Gene3D" id="3.20.20.80">
    <property type="entry name" value="Glycosidases"/>
    <property type="match status" value="1"/>
</dbReference>
<keyword evidence="3" id="KW-1185">Reference proteome</keyword>
<reference evidence="3" key="1">
    <citation type="submission" date="2017-08" db="EMBL/GenBank/DDBJ databases">
        <title>Draft genome sequence of Lactococcus sp. strain Rs-Y01, isolated from the gut of the lower termite Reticulitermes speratus.</title>
        <authorList>
            <person name="Ohkuma M."/>
            <person name="Yuki M."/>
        </authorList>
    </citation>
    <scope>NUCLEOTIDE SEQUENCE [LARGE SCALE GENOMIC DNA]</scope>
    <source>
        <strain evidence="3">Rs-Y01</strain>
    </source>
</reference>
<dbReference type="Proteomes" id="UP000218689">
    <property type="component" value="Unassembled WGS sequence"/>
</dbReference>
<dbReference type="Pfam" id="PF01183">
    <property type="entry name" value="Glyco_hydro_25"/>
    <property type="match status" value="1"/>
</dbReference>
<comment type="caution">
    <text evidence="2">The sequence shown here is derived from an EMBL/GenBank/DDBJ whole genome shotgun (WGS) entry which is preliminary data.</text>
</comment>
<dbReference type="GO" id="GO:0003796">
    <property type="term" value="F:lysozyme activity"/>
    <property type="evidence" value="ECO:0007669"/>
    <property type="project" value="InterPro"/>
</dbReference>
<evidence type="ECO:0008006" key="4">
    <source>
        <dbReference type="Google" id="ProtNLM"/>
    </source>
</evidence>
<dbReference type="GO" id="GO:0016998">
    <property type="term" value="P:cell wall macromolecule catabolic process"/>
    <property type="evidence" value="ECO:0007669"/>
    <property type="project" value="InterPro"/>
</dbReference>
<dbReference type="CDD" id="cd06523">
    <property type="entry name" value="GH25_PlyB-like"/>
    <property type="match status" value="1"/>
</dbReference>